<dbReference type="EMBL" id="JBAKIA010000016">
    <property type="protein sequence ID" value="MEJ8476167.1"/>
    <property type="molecule type" value="Genomic_DNA"/>
</dbReference>
<keyword evidence="2 5" id="KW-0808">Transferase</keyword>
<comment type="similarity">
    <text evidence="1">Belongs to the transferase hexapeptide repeat family.</text>
</comment>
<reference evidence="5 6" key="1">
    <citation type="submission" date="2024-02" db="EMBL/GenBank/DDBJ databases">
        <title>Roseibium algae sp. nov., isolated from marine alga (Grateloupia sp.), showing potential in myo-inositol conversion.</title>
        <authorList>
            <person name="Wang Y."/>
        </authorList>
    </citation>
    <scope>NUCLEOTIDE SEQUENCE [LARGE SCALE GENOMIC DNA]</scope>
    <source>
        <strain evidence="5 6">H3510</strain>
    </source>
</reference>
<accession>A0ABU8TPS8</accession>
<evidence type="ECO:0000256" key="3">
    <source>
        <dbReference type="ARBA" id="ARBA00022737"/>
    </source>
</evidence>
<dbReference type="EC" id="2.3.1.-" evidence="5"/>
<dbReference type="CDD" id="cd03349">
    <property type="entry name" value="LbH_XAT"/>
    <property type="match status" value="1"/>
</dbReference>
<gene>
    <name evidence="5" type="ORF">V6575_18915</name>
</gene>
<dbReference type="GO" id="GO:0016746">
    <property type="term" value="F:acyltransferase activity"/>
    <property type="evidence" value="ECO:0007669"/>
    <property type="project" value="UniProtKB-KW"/>
</dbReference>
<dbReference type="Gene3D" id="2.160.10.10">
    <property type="entry name" value="Hexapeptide repeat proteins"/>
    <property type="match status" value="1"/>
</dbReference>
<dbReference type="PANTHER" id="PTHR43300">
    <property type="entry name" value="ACETYLTRANSFERASE"/>
    <property type="match status" value="1"/>
</dbReference>
<keyword evidence="6" id="KW-1185">Reference proteome</keyword>
<evidence type="ECO:0000256" key="1">
    <source>
        <dbReference type="ARBA" id="ARBA00007274"/>
    </source>
</evidence>
<evidence type="ECO:0000256" key="4">
    <source>
        <dbReference type="ARBA" id="ARBA00023315"/>
    </source>
</evidence>
<dbReference type="Pfam" id="PF00132">
    <property type="entry name" value="Hexapep"/>
    <property type="match status" value="1"/>
</dbReference>
<dbReference type="Proteomes" id="UP001385499">
    <property type="component" value="Unassembled WGS sequence"/>
</dbReference>
<name>A0ABU8TPS8_9HYPH</name>
<dbReference type="SUPFAM" id="SSF51161">
    <property type="entry name" value="Trimeric LpxA-like enzymes"/>
    <property type="match status" value="1"/>
</dbReference>
<organism evidence="5 6">
    <name type="scientific">Roseibium algae</name>
    <dbReference type="NCBI Taxonomy" id="3123038"/>
    <lineage>
        <taxon>Bacteria</taxon>
        <taxon>Pseudomonadati</taxon>
        <taxon>Pseudomonadota</taxon>
        <taxon>Alphaproteobacteria</taxon>
        <taxon>Hyphomicrobiales</taxon>
        <taxon>Stappiaceae</taxon>
        <taxon>Roseibium</taxon>
    </lineage>
</organism>
<proteinExistence type="inferred from homology"/>
<keyword evidence="4 5" id="KW-0012">Acyltransferase</keyword>
<protein>
    <submittedName>
        <fullName evidence="5">CatB-related O-acetyltransferase</fullName>
        <ecNumber evidence="5">2.3.1.-</ecNumber>
    </submittedName>
</protein>
<sequence>MHGPNPSARFPFPDATHTVFLKNVISGSNIEAGDYSYYNDPDQAERFQEKCVRYHFEFMGDRLSIGKFCALATGVEFIMNGANHVLGGFSTFPFSIFQGGWEKDFDPADFLVGSRGDTVIGNDVWIGTGATILPGVKIGDGAIIGAKAIVSRDVPAYAIAVGNPAQEVKSRYPAEVVEELLHIAWWNWPVEKITQHLNAIRGGDLTALHAAAIED</sequence>
<comment type="caution">
    <text evidence="5">The sequence shown here is derived from an EMBL/GenBank/DDBJ whole genome shotgun (WGS) entry which is preliminary data.</text>
</comment>
<evidence type="ECO:0000313" key="5">
    <source>
        <dbReference type="EMBL" id="MEJ8476167.1"/>
    </source>
</evidence>
<dbReference type="PANTHER" id="PTHR43300:SF11">
    <property type="entry name" value="ACETYLTRANSFERASE RV3034C-RELATED"/>
    <property type="match status" value="1"/>
</dbReference>
<dbReference type="InterPro" id="IPR001451">
    <property type="entry name" value="Hexapep"/>
</dbReference>
<dbReference type="InterPro" id="IPR018357">
    <property type="entry name" value="Hexapep_transf_CS"/>
</dbReference>
<dbReference type="PROSITE" id="PS00101">
    <property type="entry name" value="HEXAPEP_TRANSFERASES"/>
    <property type="match status" value="1"/>
</dbReference>
<evidence type="ECO:0000256" key="2">
    <source>
        <dbReference type="ARBA" id="ARBA00022679"/>
    </source>
</evidence>
<keyword evidence="3" id="KW-0677">Repeat</keyword>
<dbReference type="InterPro" id="IPR011004">
    <property type="entry name" value="Trimer_LpxA-like_sf"/>
</dbReference>
<evidence type="ECO:0000313" key="6">
    <source>
        <dbReference type="Proteomes" id="UP001385499"/>
    </source>
</evidence>
<dbReference type="InterPro" id="IPR050179">
    <property type="entry name" value="Trans_hexapeptide_repeat"/>
</dbReference>